<feature type="transmembrane region" description="Helical" evidence="2">
    <location>
        <begin position="38"/>
        <end position="58"/>
    </location>
</feature>
<evidence type="ECO:0000313" key="4">
    <source>
        <dbReference type="Proteomes" id="UP001108029"/>
    </source>
</evidence>
<keyword evidence="2" id="KW-1133">Transmembrane helix</keyword>
<proteinExistence type="predicted"/>
<feature type="compositionally biased region" description="Pro residues" evidence="1">
    <location>
        <begin position="94"/>
        <end position="103"/>
    </location>
</feature>
<keyword evidence="2" id="KW-0812">Transmembrane</keyword>
<sequence>MALKPWAWAGVGLFGAGAATLIAVAVVDLGKADQVASVTGGVVGLVGLALALVAQFGGTSTPGAPQSSVSAPGAGAIAAGGNIGTASTGGTTAPPAPAPPPPSGGTTAPGSVSASGPGSIAAGGDIGSASTGS</sequence>
<reference evidence="3" key="1">
    <citation type="submission" date="2021-12" db="EMBL/GenBank/DDBJ databases">
        <authorList>
            <person name="Lee J.-H."/>
            <person name="Kim S.-B."/>
        </authorList>
    </citation>
    <scope>NUCLEOTIDE SEQUENCE</scope>
    <source>
        <strain evidence="3">NR30</strain>
    </source>
</reference>
<feature type="compositionally biased region" description="Low complexity" evidence="1">
    <location>
        <begin position="80"/>
        <end position="93"/>
    </location>
</feature>
<feature type="compositionally biased region" description="Low complexity" evidence="1">
    <location>
        <begin position="104"/>
        <end position="133"/>
    </location>
</feature>
<comment type="caution">
    <text evidence="3">The sequence shown here is derived from an EMBL/GenBank/DDBJ whole genome shotgun (WGS) entry which is preliminary data.</text>
</comment>
<dbReference type="AlphaFoldDB" id="A0A9Q3VQM9"/>
<feature type="transmembrane region" description="Helical" evidence="2">
    <location>
        <begin position="6"/>
        <end position="26"/>
    </location>
</feature>
<evidence type="ECO:0000256" key="1">
    <source>
        <dbReference type="SAM" id="MobiDB-lite"/>
    </source>
</evidence>
<protein>
    <submittedName>
        <fullName evidence="3">Uncharacterized protein</fullName>
    </submittedName>
</protein>
<dbReference type="EMBL" id="JAJSBI010000007">
    <property type="protein sequence ID" value="MCD9875185.1"/>
    <property type="molecule type" value="Genomic_DNA"/>
</dbReference>
<accession>A0A9Q3VQM9</accession>
<keyword evidence="4" id="KW-1185">Reference proteome</keyword>
<dbReference type="RefSeq" id="WP_232649311.1">
    <property type="nucleotide sequence ID" value="NZ_JAJSBI010000007.1"/>
</dbReference>
<gene>
    <name evidence="3" type="ORF">LJ657_16200</name>
</gene>
<name>A0A9Q3VQM9_9ACTN</name>
<evidence type="ECO:0000256" key="2">
    <source>
        <dbReference type="SAM" id="Phobius"/>
    </source>
</evidence>
<organism evidence="3 4">
    <name type="scientific">Streptomyces guryensis</name>
    <dbReference type="NCBI Taxonomy" id="2886947"/>
    <lineage>
        <taxon>Bacteria</taxon>
        <taxon>Bacillati</taxon>
        <taxon>Actinomycetota</taxon>
        <taxon>Actinomycetes</taxon>
        <taxon>Kitasatosporales</taxon>
        <taxon>Streptomycetaceae</taxon>
        <taxon>Streptomyces</taxon>
    </lineage>
</organism>
<dbReference type="Proteomes" id="UP001108029">
    <property type="component" value="Unassembled WGS sequence"/>
</dbReference>
<keyword evidence="2" id="KW-0472">Membrane</keyword>
<evidence type="ECO:0000313" key="3">
    <source>
        <dbReference type="EMBL" id="MCD9875185.1"/>
    </source>
</evidence>
<feature type="region of interest" description="Disordered" evidence="1">
    <location>
        <begin position="80"/>
        <end position="133"/>
    </location>
</feature>